<name>A0A502GDQ3_9GAMM</name>
<proteinExistence type="predicted"/>
<dbReference type="AlphaFoldDB" id="A0A502GDQ3"/>
<keyword evidence="2" id="KW-1185">Reference proteome</keyword>
<evidence type="ECO:0000313" key="2">
    <source>
        <dbReference type="Proteomes" id="UP000317663"/>
    </source>
</evidence>
<evidence type="ECO:0000313" key="1">
    <source>
        <dbReference type="EMBL" id="TPG59994.1"/>
    </source>
</evidence>
<protein>
    <submittedName>
        <fullName evidence="1">Uncharacterized protein</fullName>
    </submittedName>
</protein>
<comment type="caution">
    <text evidence="1">The sequence shown here is derived from an EMBL/GenBank/DDBJ whole genome shotgun (WGS) entry which is preliminary data.</text>
</comment>
<dbReference type="EMBL" id="RCZD01000008">
    <property type="protein sequence ID" value="TPG59994.1"/>
    <property type="molecule type" value="Genomic_DNA"/>
</dbReference>
<reference evidence="1 2" key="1">
    <citation type="journal article" date="2019" name="Environ. Microbiol.">
        <title>Species interactions and distinct microbial communities in high Arctic permafrost affected cryosols are associated with the CH4 and CO2 gas fluxes.</title>
        <authorList>
            <person name="Altshuler I."/>
            <person name="Hamel J."/>
            <person name="Turney S."/>
            <person name="Magnuson E."/>
            <person name="Levesque R."/>
            <person name="Greer C."/>
            <person name="Whyte L.G."/>
        </authorList>
    </citation>
    <scope>NUCLEOTIDE SEQUENCE [LARGE SCALE GENOMIC DNA]</scope>
    <source>
        <strain evidence="1 2">E4</strain>
    </source>
</reference>
<gene>
    <name evidence="1" type="ORF">EAH77_15620</name>
</gene>
<dbReference type="Proteomes" id="UP000317663">
    <property type="component" value="Unassembled WGS sequence"/>
</dbReference>
<sequence length="138" mass="16540">MQIPVFVKQEHFFQEGYFTYFQDYFIGMLYEEMMQKQNVKYWQVHGSRIKPNLSYNREPHTNWPSEDIWTIEIGELTFTVAEIEGMTAYNAPPTKILLHYALSKNIFLFRGFTIYDQTFKENLFEHVFELSGLRTIVS</sequence>
<dbReference type="OrthoDB" id="9759612at2"/>
<organism evidence="1 2">
    <name type="scientific">Ewingella americana</name>
    <dbReference type="NCBI Taxonomy" id="41202"/>
    <lineage>
        <taxon>Bacteria</taxon>
        <taxon>Pseudomonadati</taxon>
        <taxon>Pseudomonadota</taxon>
        <taxon>Gammaproteobacteria</taxon>
        <taxon>Enterobacterales</taxon>
        <taxon>Yersiniaceae</taxon>
        <taxon>Ewingella</taxon>
    </lineage>
</organism>
<accession>A0A502GDQ3</accession>
<dbReference type="RefSeq" id="WP_140473722.1">
    <property type="nucleotide sequence ID" value="NZ_RCZD01000008.1"/>
</dbReference>